<reference evidence="1" key="2">
    <citation type="journal article" date="2021" name="PeerJ">
        <title>Extensive microbial diversity within the chicken gut microbiome revealed by metagenomics and culture.</title>
        <authorList>
            <person name="Gilroy R."/>
            <person name="Ravi A."/>
            <person name="Getino M."/>
            <person name="Pursley I."/>
            <person name="Horton D.L."/>
            <person name="Alikhan N.F."/>
            <person name="Baker D."/>
            <person name="Gharbi K."/>
            <person name="Hall N."/>
            <person name="Watson M."/>
            <person name="Adriaenssens E.M."/>
            <person name="Foster-Nyarko E."/>
            <person name="Jarju S."/>
            <person name="Secka A."/>
            <person name="Antonio M."/>
            <person name="Oren A."/>
            <person name="Chaudhuri R.R."/>
            <person name="La Ragione R."/>
            <person name="Hildebrand F."/>
            <person name="Pallen M.J."/>
        </authorList>
    </citation>
    <scope>NUCLEOTIDE SEQUENCE</scope>
    <source>
        <strain evidence="1">10192</strain>
    </source>
</reference>
<evidence type="ECO:0000313" key="1">
    <source>
        <dbReference type="EMBL" id="MBO8430493.1"/>
    </source>
</evidence>
<evidence type="ECO:0000313" key="2">
    <source>
        <dbReference type="Proteomes" id="UP000823632"/>
    </source>
</evidence>
<dbReference type="Proteomes" id="UP000823632">
    <property type="component" value="Unassembled WGS sequence"/>
</dbReference>
<dbReference type="AlphaFoldDB" id="A0A9D9H0I5"/>
<dbReference type="EMBL" id="JADIND010000081">
    <property type="protein sequence ID" value="MBO8430493.1"/>
    <property type="molecule type" value="Genomic_DNA"/>
</dbReference>
<name>A0A9D9H0I5_9BACT</name>
<proteinExistence type="predicted"/>
<protein>
    <submittedName>
        <fullName evidence="1">Uncharacterized protein</fullName>
    </submittedName>
</protein>
<gene>
    <name evidence="1" type="ORF">IAC76_03830</name>
</gene>
<reference evidence="1" key="1">
    <citation type="submission" date="2020-10" db="EMBL/GenBank/DDBJ databases">
        <authorList>
            <person name="Gilroy R."/>
        </authorList>
    </citation>
    <scope>NUCLEOTIDE SEQUENCE</scope>
    <source>
        <strain evidence="1">10192</strain>
    </source>
</reference>
<comment type="caution">
    <text evidence="1">The sequence shown here is derived from an EMBL/GenBank/DDBJ whole genome shotgun (WGS) entry which is preliminary data.</text>
</comment>
<organism evidence="1 2">
    <name type="scientific">Candidatus Scatousia excrementipullorum</name>
    <dbReference type="NCBI Taxonomy" id="2840936"/>
    <lineage>
        <taxon>Bacteria</taxon>
        <taxon>Candidatus Scatousia</taxon>
    </lineage>
</organism>
<accession>A0A9D9H0I5</accession>
<sequence>MQINHIKRIANILVKNKKVVSNAYNKAGNRLAAKTTLSDVHKLKGIEMPEGTVSIDLVNVEREFGKSSSNIISFKDKDGKLIKRFRTDKTPEGVYSTESNYAFEEYYSPKTDSTGLFLDIRRTGKLNNELKSHTRDMVSFVKSEIEKNNPIHVTHSKLKTQEFSFGRKELQRIESWVKGDKNSMKYLETQGMRRADGRVQLTDIKGNTTTPIEEFTKDPYIMTRMYPKKDFAQSIKHYLADINDVPINSINFKLKKLKNCGGYYRPATNTVVVDSNLSKAKLVEAVGHELRHKKQDIMSWHAIGNYISGFWKVNTGNKRENLLGLYFFRGNGKSLLSLNGRIKKYYYGSPLEIDAYKAGGRFERKYIRLSQKLGNEFPYASSSQFGYDGSFDEFAAFLGEAFKNAKVVQVQEPIYRN</sequence>